<evidence type="ECO:0000313" key="1">
    <source>
        <dbReference type="EMBL" id="CAA2629693.1"/>
    </source>
</evidence>
<reference evidence="1" key="1">
    <citation type="submission" date="2019-12" db="EMBL/GenBank/DDBJ databases">
        <authorList>
            <person name="Scholz U."/>
            <person name="Mascher M."/>
            <person name="Fiebig A."/>
        </authorList>
    </citation>
    <scope>NUCLEOTIDE SEQUENCE</scope>
</reference>
<gene>
    <name evidence="1" type="ORF">SI7747_12015331</name>
    <name evidence="2" type="ORF">SI8410_12016549</name>
</gene>
<evidence type="ECO:0000313" key="2">
    <source>
        <dbReference type="EMBL" id="CAA7405871.1"/>
    </source>
</evidence>
<dbReference type="Proteomes" id="UP000663760">
    <property type="component" value="Chromosome 12"/>
</dbReference>
<proteinExistence type="predicted"/>
<keyword evidence="3" id="KW-1185">Reference proteome</keyword>
<protein>
    <submittedName>
        <fullName evidence="1">Uncharacterized protein</fullName>
    </submittedName>
</protein>
<dbReference type="EMBL" id="LR743599">
    <property type="protein sequence ID" value="CAA2629693.1"/>
    <property type="molecule type" value="Genomic_DNA"/>
</dbReference>
<name>A0A7I8JFJ9_SPIIN</name>
<accession>A0A7I8JFJ9</accession>
<sequence length="47" mass="5674">MMRFFPRTLAHWMRSSEELTSSNRLWHHGICCWQHNVLGCNRSLTKN</sequence>
<organism evidence="1">
    <name type="scientific">Spirodela intermedia</name>
    <name type="common">Intermediate duckweed</name>
    <dbReference type="NCBI Taxonomy" id="51605"/>
    <lineage>
        <taxon>Eukaryota</taxon>
        <taxon>Viridiplantae</taxon>
        <taxon>Streptophyta</taxon>
        <taxon>Embryophyta</taxon>
        <taxon>Tracheophyta</taxon>
        <taxon>Spermatophyta</taxon>
        <taxon>Magnoliopsida</taxon>
        <taxon>Liliopsida</taxon>
        <taxon>Araceae</taxon>
        <taxon>Lemnoideae</taxon>
        <taxon>Spirodela</taxon>
    </lineage>
</organism>
<dbReference type="EMBL" id="LR746275">
    <property type="protein sequence ID" value="CAA7405871.1"/>
    <property type="molecule type" value="Genomic_DNA"/>
</dbReference>
<evidence type="ECO:0000313" key="3">
    <source>
        <dbReference type="Proteomes" id="UP000663760"/>
    </source>
</evidence>
<dbReference type="AlphaFoldDB" id="A0A7I8JFJ9"/>